<reference evidence="4 5" key="1">
    <citation type="submission" date="2024-08" db="EMBL/GenBank/DDBJ databases">
        <authorList>
            <person name="Arias E."/>
        </authorList>
    </citation>
    <scope>NUCLEOTIDE SEQUENCE [LARGE SCALE GENOMIC DNA]</scope>
    <source>
        <strain evidence="4 5">FAM 25317</strain>
    </source>
</reference>
<comment type="similarity">
    <text evidence="1 2">Belongs to the universal stress protein A family.</text>
</comment>
<dbReference type="InterPro" id="IPR014729">
    <property type="entry name" value="Rossmann-like_a/b/a_fold"/>
</dbReference>
<dbReference type="PIRSF" id="PIRSF006276">
    <property type="entry name" value="UspA"/>
    <property type="match status" value="1"/>
</dbReference>
<gene>
    <name evidence="4" type="ORF">ACEN34_00310</name>
</gene>
<feature type="domain" description="UspA" evidence="3">
    <location>
        <begin position="4"/>
        <end position="139"/>
    </location>
</feature>
<dbReference type="SUPFAM" id="SSF52402">
    <property type="entry name" value="Adenine nucleotide alpha hydrolases-like"/>
    <property type="match status" value="1"/>
</dbReference>
<sequence>MQQYQVILVGIDDSRPAAAALKKAITLAQHEQAELRLVHVIEYSPQIGNTTELVAAAHQKEQADFTAKLAAARQQALTAGVKNVTTTLLTGTARTLLHEQTADLIIVGQSGQSAIDRFMLGSFAETIVREATGDVLVIKSAD</sequence>
<dbReference type="InterPro" id="IPR006016">
    <property type="entry name" value="UspA"/>
</dbReference>
<dbReference type="CDD" id="cd00293">
    <property type="entry name" value="USP-like"/>
    <property type="match status" value="1"/>
</dbReference>
<dbReference type="Proteomes" id="UP001625389">
    <property type="component" value="Unassembled WGS sequence"/>
</dbReference>
<evidence type="ECO:0000256" key="1">
    <source>
        <dbReference type="ARBA" id="ARBA00008791"/>
    </source>
</evidence>
<dbReference type="PANTHER" id="PTHR46268">
    <property type="entry name" value="STRESS RESPONSE PROTEIN NHAX"/>
    <property type="match status" value="1"/>
</dbReference>
<evidence type="ECO:0000256" key="2">
    <source>
        <dbReference type="PIRNR" id="PIRNR006276"/>
    </source>
</evidence>
<dbReference type="RefSeq" id="WP_125548651.1">
    <property type="nucleotide sequence ID" value="NZ_JBGQPK010000001.1"/>
</dbReference>
<dbReference type="Gene3D" id="3.40.50.620">
    <property type="entry name" value="HUPs"/>
    <property type="match status" value="1"/>
</dbReference>
<keyword evidence="2" id="KW-0963">Cytoplasm</keyword>
<dbReference type="EMBL" id="JBGQPK010000001">
    <property type="protein sequence ID" value="MFL2028063.1"/>
    <property type="molecule type" value="Genomic_DNA"/>
</dbReference>
<accession>A0ABW8UDC1</accession>
<dbReference type="PANTHER" id="PTHR46268:SF6">
    <property type="entry name" value="UNIVERSAL STRESS PROTEIN UP12"/>
    <property type="match status" value="1"/>
</dbReference>
<evidence type="ECO:0000313" key="5">
    <source>
        <dbReference type="Proteomes" id="UP001625389"/>
    </source>
</evidence>
<comment type="caution">
    <text evidence="4">The sequence shown here is derived from an EMBL/GenBank/DDBJ whole genome shotgun (WGS) entry which is preliminary data.</text>
</comment>
<organism evidence="4 5">
    <name type="scientific">Loigolactobacillus zhaoyuanensis</name>
    <dbReference type="NCBI Taxonomy" id="2486017"/>
    <lineage>
        <taxon>Bacteria</taxon>
        <taxon>Bacillati</taxon>
        <taxon>Bacillota</taxon>
        <taxon>Bacilli</taxon>
        <taxon>Lactobacillales</taxon>
        <taxon>Lactobacillaceae</taxon>
        <taxon>Loigolactobacillus</taxon>
    </lineage>
</organism>
<evidence type="ECO:0000313" key="4">
    <source>
        <dbReference type="EMBL" id="MFL2028063.1"/>
    </source>
</evidence>
<dbReference type="Pfam" id="PF00582">
    <property type="entry name" value="Usp"/>
    <property type="match status" value="1"/>
</dbReference>
<keyword evidence="5" id="KW-1185">Reference proteome</keyword>
<name>A0ABW8UDC1_9LACO</name>
<dbReference type="PRINTS" id="PR01438">
    <property type="entry name" value="UNVRSLSTRESS"/>
</dbReference>
<comment type="subcellular location">
    <subcellularLocation>
        <location evidence="2">Cytoplasm</location>
    </subcellularLocation>
</comment>
<dbReference type="InterPro" id="IPR006015">
    <property type="entry name" value="Universal_stress_UspA"/>
</dbReference>
<evidence type="ECO:0000259" key="3">
    <source>
        <dbReference type="Pfam" id="PF00582"/>
    </source>
</evidence>
<proteinExistence type="inferred from homology"/>
<protein>
    <recommendedName>
        <fullName evidence="2">Universal stress protein</fullName>
    </recommendedName>
</protein>